<feature type="region of interest" description="Disordered" evidence="1">
    <location>
        <begin position="192"/>
        <end position="216"/>
    </location>
</feature>
<name>A0ABR7W5U5_9ACTN</name>
<gene>
    <name evidence="3" type="ORF">IDF66_01290</name>
</gene>
<feature type="chain" id="PRO_5047249023" description="Lipoprotein" evidence="2">
    <location>
        <begin position="37"/>
        <end position="216"/>
    </location>
</feature>
<feature type="signal peptide" evidence="2">
    <location>
        <begin position="1"/>
        <end position="36"/>
    </location>
</feature>
<evidence type="ECO:0000313" key="3">
    <source>
        <dbReference type="EMBL" id="MBD1318205.1"/>
    </source>
</evidence>
<organism evidence="3 4">
    <name type="scientific">Gordonia hankookensis</name>
    <dbReference type="NCBI Taxonomy" id="589403"/>
    <lineage>
        <taxon>Bacteria</taxon>
        <taxon>Bacillati</taxon>
        <taxon>Actinomycetota</taxon>
        <taxon>Actinomycetes</taxon>
        <taxon>Mycobacteriales</taxon>
        <taxon>Gordoniaceae</taxon>
        <taxon>Gordonia</taxon>
    </lineage>
</organism>
<evidence type="ECO:0000256" key="1">
    <source>
        <dbReference type="SAM" id="MobiDB-lite"/>
    </source>
</evidence>
<sequence length="216" mass="22118">MRDTGRSSTAHRAGRRRSAVRAATMICAAMLLAASAAGCSSSVDGSGSAAPGEVAAYSSDVAASRESAGRDDASKLCREAMSSMVVMVRGYNAFVRRLTEVHTYSDVGDLDDKARASLIAGADLIRQQVTEATPADVADPANRFLDSTGRLGAAIGQRQLDGLNPVAAQWTRDKQATLNACSVYLPLPPTVAASPVPTSGASDAGPSSAPTPPPTP</sequence>
<comment type="caution">
    <text evidence="3">The sequence shown here is derived from an EMBL/GenBank/DDBJ whole genome shotgun (WGS) entry which is preliminary data.</text>
</comment>
<protein>
    <recommendedName>
        <fullName evidence="5">Lipoprotein</fullName>
    </recommendedName>
</protein>
<keyword evidence="4" id="KW-1185">Reference proteome</keyword>
<accession>A0ABR7W5U5</accession>
<dbReference type="EMBL" id="JACWMS010000001">
    <property type="protein sequence ID" value="MBD1318205.1"/>
    <property type="molecule type" value="Genomic_DNA"/>
</dbReference>
<evidence type="ECO:0008006" key="5">
    <source>
        <dbReference type="Google" id="ProtNLM"/>
    </source>
</evidence>
<proteinExistence type="predicted"/>
<evidence type="ECO:0000313" key="4">
    <source>
        <dbReference type="Proteomes" id="UP000602395"/>
    </source>
</evidence>
<evidence type="ECO:0000256" key="2">
    <source>
        <dbReference type="SAM" id="SignalP"/>
    </source>
</evidence>
<dbReference type="Proteomes" id="UP000602395">
    <property type="component" value="Unassembled WGS sequence"/>
</dbReference>
<feature type="compositionally biased region" description="Low complexity" evidence="1">
    <location>
        <begin position="197"/>
        <end position="208"/>
    </location>
</feature>
<keyword evidence="2" id="KW-0732">Signal</keyword>
<dbReference type="RefSeq" id="WP_190265482.1">
    <property type="nucleotide sequence ID" value="NZ_BAABAD010000003.1"/>
</dbReference>
<reference evidence="3 4" key="1">
    <citation type="submission" date="2020-09" db="EMBL/GenBank/DDBJ databases">
        <title>Novel species in genus Gordonia.</title>
        <authorList>
            <person name="Zhang G."/>
        </authorList>
    </citation>
    <scope>NUCLEOTIDE SEQUENCE [LARGE SCALE GENOMIC DNA]</scope>
    <source>
        <strain evidence="3 4">ON-33</strain>
    </source>
</reference>